<dbReference type="PROSITE" id="PS50054">
    <property type="entry name" value="TYR_PHOSPHATASE_DUAL"/>
    <property type="match status" value="1"/>
</dbReference>
<evidence type="ECO:0000313" key="9">
    <source>
        <dbReference type="Proteomes" id="UP001652741"/>
    </source>
</evidence>
<feature type="domain" description="Tyrosine-protein phosphatase" evidence="6">
    <location>
        <begin position="42"/>
        <end position="181"/>
    </location>
</feature>
<dbReference type="InterPro" id="IPR020422">
    <property type="entry name" value="TYR_PHOSPHATASE_DUAL_dom"/>
</dbReference>
<name>B5XAN8_SALSA</name>
<dbReference type="PROSITE" id="PS00383">
    <property type="entry name" value="TYR_PHOSPHATASE_1"/>
    <property type="match status" value="1"/>
</dbReference>
<dbReference type="SMART" id="SM00195">
    <property type="entry name" value="DSPc"/>
    <property type="match status" value="1"/>
</dbReference>
<dbReference type="PANTHER" id="PTHR45961:SF10">
    <property type="entry name" value="DUAL SPECIFICITY PROTEIN PHOSPHATASE 14-LIKE"/>
    <property type="match status" value="1"/>
</dbReference>
<comment type="catalytic activity">
    <reaction evidence="5">
        <text>O-phospho-L-threonyl-[protein] + H2O = L-threonyl-[protein] + phosphate</text>
        <dbReference type="Rhea" id="RHEA:47004"/>
        <dbReference type="Rhea" id="RHEA-COMP:11060"/>
        <dbReference type="Rhea" id="RHEA-COMP:11605"/>
        <dbReference type="ChEBI" id="CHEBI:15377"/>
        <dbReference type="ChEBI" id="CHEBI:30013"/>
        <dbReference type="ChEBI" id="CHEBI:43474"/>
        <dbReference type="ChEBI" id="CHEBI:61977"/>
        <dbReference type="EC" id="3.1.3.16"/>
    </reaction>
</comment>
<evidence type="ECO:0000259" key="7">
    <source>
        <dbReference type="PROSITE" id="PS50056"/>
    </source>
</evidence>
<accession>B5XAN8</accession>
<dbReference type="GO" id="GO:0004722">
    <property type="term" value="F:protein serine/threonine phosphatase activity"/>
    <property type="evidence" value="ECO:0007669"/>
    <property type="project" value="UniProtKB-EC"/>
</dbReference>
<dbReference type="CTD" id="100196030"/>
<evidence type="ECO:0000256" key="3">
    <source>
        <dbReference type="ARBA" id="ARBA00022912"/>
    </source>
</evidence>
<dbReference type="CDD" id="cd14514">
    <property type="entry name" value="DUSP14-like"/>
    <property type="match status" value="1"/>
</dbReference>
<dbReference type="PANTHER" id="PTHR45961">
    <property type="entry name" value="IP21249P"/>
    <property type="match status" value="1"/>
</dbReference>
<dbReference type="GO" id="GO:0005737">
    <property type="term" value="C:cytoplasm"/>
    <property type="evidence" value="ECO:0007669"/>
    <property type="project" value="TreeGrafter"/>
</dbReference>
<evidence type="ECO:0000256" key="4">
    <source>
        <dbReference type="ARBA" id="ARBA00047761"/>
    </source>
</evidence>
<comment type="catalytic activity">
    <reaction evidence="4">
        <text>O-phospho-L-seryl-[protein] + H2O = L-seryl-[protein] + phosphate</text>
        <dbReference type="Rhea" id="RHEA:20629"/>
        <dbReference type="Rhea" id="RHEA-COMP:9863"/>
        <dbReference type="Rhea" id="RHEA-COMP:11604"/>
        <dbReference type="ChEBI" id="CHEBI:15377"/>
        <dbReference type="ChEBI" id="CHEBI:29999"/>
        <dbReference type="ChEBI" id="CHEBI:43474"/>
        <dbReference type="ChEBI" id="CHEBI:83421"/>
        <dbReference type="EC" id="3.1.3.16"/>
    </reaction>
</comment>
<gene>
    <name evidence="8" type="primary">DUS14</name>
    <name evidence="10" type="synonym">dus14</name>
</gene>
<dbReference type="Proteomes" id="UP001652741">
    <property type="component" value="Chromosome ssa09"/>
</dbReference>
<evidence type="ECO:0000256" key="1">
    <source>
        <dbReference type="ARBA" id="ARBA00008601"/>
    </source>
</evidence>
<dbReference type="PROSITE" id="PS50056">
    <property type="entry name" value="TYR_PHOSPHATASE_2"/>
    <property type="match status" value="1"/>
</dbReference>
<protein>
    <submittedName>
        <fullName evidence="8 10">Dual specificity protein phosphatase 14</fullName>
    </submittedName>
</protein>
<reference evidence="10" key="4">
    <citation type="submission" date="2025-04" db="UniProtKB">
        <authorList>
            <consortium name="RefSeq"/>
        </authorList>
    </citation>
    <scope>IDENTIFICATION</scope>
</reference>
<dbReference type="InterPro" id="IPR029021">
    <property type="entry name" value="Prot-tyrosine_phosphatase-like"/>
</dbReference>
<dbReference type="InterPro" id="IPR052103">
    <property type="entry name" value="Dual_spec_Phospatases"/>
</dbReference>
<dbReference type="InterPro" id="IPR020420">
    <property type="entry name" value="Atypical_DUSP_subfamB"/>
</dbReference>
<dbReference type="OrthoDB" id="285418at2759"/>
<reference evidence="8" key="3">
    <citation type="submission" date="2010-08" db="EMBL/GenBank/DDBJ databases">
        <authorList>
            <consortium name="cGRASP (B.F. Koop &amp; W.S. Davidson)"/>
        </authorList>
    </citation>
    <scope>NUCLEOTIDE SEQUENCE</scope>
    <source>
        <tissue evidence="8">Thyroid</tissue>
    </source>
</reference>
<dbReference type="InterPro" id="IPR016130">
    <property type="entry name" value="Tyr_Pase_AS"/>
</dbReference>
<dbReference type="RefSeq" id="NP_001134531.1">
    <property type="nucleotide sequence ID" value="NM_001141059.1"/>
</dbReference>
<dbReference type="InterPro" id="IPR000340">
    <property type="entry name" value="Dual-sp_phosphatase_cat-dom"/>
</dbReference>
<evidence type="ECO:0000256" key="2">
    <source>
        <dbReference type="ARBA" id="ARBA00022801"/>
    </source>
</evidence>
<dbReference type="Pfam" id="PF00782">
    <property type="entry name" value="DSPc"/>
    <property type="match status" value="1"/>
</dbReference>
<dbReference type="EMBL" id="BT048107">
    <property type="protein sequence ID" value="ACI67908.1"/>
    <property type="molecule type" value="mRNA"/>
</dbReference>
<organism evidence="8">
    <name type="scientific">Salmo salar</name>
    <name type="common">Atlantic salmon</name>
    <dbReference type="NCBI Taxonomy" id="8030"/>
    <lineage>
        <taxon>Eukaryota</taxon>
        <taxon>Metazoa</taxon>
        <taxon>Chordata</taxon>
        <taxon>Craniata</taxon>
        <taxon>Vertebrata</taxon>
        <taxon>Euteleostomi</taxon>
        <taxon>Actinopterygii</taxon>
        <taxon>Neopterygii</taxon>
        <taxon>Teleostei</taxon>
        <taxon>Protacanthopterygii</taxon>
        <taxon>Salmoniformes</taxon>
        <taxon>Salmonidae</taxon>
        <taxon>Salmoninae</taxon>
        <taxon>Salmo</taxon>
    </lineage>
</organism>
<dbReference type="AlphaFoldDB" id="B5XAN8"/>
<evidence type="ECO:0000259" key="6">
    <source>
        <dbReference type="PROSITE" id="PS50054"/>
    </source>
</evidence>
<reference evidence="8 10" key="2">
    <citation type="journal article" date="2010" name="BMC Genomics">
        <title>Salmo salar and Esox lucius full-length cDNA sequences reveal changes in evolutionary pressures on a post-tetraploidization genome.</title>
        <authorList>
            <person name="Leong J.S."/>
            <person name="Jantzen S.G."/>
            <person name="von Schalburg K.R."/>
            <person name="Cooper G.A."/>
            <person name="Messmer A.M."/>
            <person name="Liao N.Y."/>
            <person name="Munro S."/>
            <person name="Moore R."/>
            <person name="Holt R.A."/>
            <person name="Jones S.J."/>
            <person name="Davidson W.S."/>
            <person name="Koop B.F."/>
        </authorList>
    </citation>
    <scope>NUCLEOTIDE SEQUENCE</scope>
    <source>
        <tissue evidence="8">Thyroid</tissue>
    </source>
</reference>
<comment type="similarity">
    <text evidence="1">Belongs to the protein-tyrosine phosphatase family. Non-receptor class dual specificity subfamily.</text>
</comment>
<dbReference type="GO" id="GO:0017017">
    <property type="term" value="F:MAP kinase tyrosine/serine/threonine phosphatase activity"/>
    <property type="evidence" value="ECO:0007669"/>
    <property type="project" value="InterPro"/>
</dbReference>
<evidence type="ECO:0000313" key="10">
    <source>
        <dbReference type="RefSeq" id="NP_001134531.1"/>
    </source>
</evidence>
<dbReference type="SUPFAM" id="SSF52799">
    <property type="entry name" value="(Phosphotyrosine protein) phosphatases II"/>
    <property type="match status" value="1"/>
</dbReference>
<keyword evidence="2" id="KW-0378">Hydrolase</keyword>
<keyword evidence="3" id="KW-0904">Protein phosphatase</keyword>
<feature type="domain" description="Tyrosine specific protein phosphatases" evidence="7">
    <location>
        <begin position="107"/>
        <end position="162"/>
    </location>
</feature>
<evidence type="ECO:0000313" key="8">
    <source>
        <dbReference type="EMBL" id="ACI67908.1"/>
    </source>
</evidence>
<reference evidence="8" key="1">
    <citation type="submission" date="2008-10" db="EMBL/GenBank/DDBJ databases">
        <authorList>
            <consortium name="cGRASP (B.F. Koop &amp; W.S. Davidson)"/>
            <person name="Leong J."/>
            <person name="von Schalburg K."/>
            <person name="Cooper G."/>
            <person name="Moore R."/>
            <person name="Holt R."/>
            <person name="Davidson W.S."/>
            <person name="Koop B.F."/>
        </authorList>
    </citation>
    <scope>NUCLEOTIDE SEQUENCE</scope>
    <source>
        <tissue evidence="8">Thyroid</tissue>
    </source>
</reference>
<evidence type="ECO:0000256" key="5">
    <source>
        <dbReference type="ARBA" id="ARBA00048336"/>
    </source>
</evidence>
<dbReference type="PRINTS" id="PR01908">
    <property type="entry name" value="ADSPHPHTASE"/>
</dbReference>
<dbReference type="KEGG" id="sasa:100196030"/>
<dbReference type="Gene3D" id="3.90.190.10">
    <property type="entry name" value="Protein tyrosine phosphatase superfamily"/>
    <property type="match status" value="1"/>
</dbReference>
<dbReference type="PRINTS" id="PR01910">
    <property type="entry name" value="ADSPHPHTASEB"/>
</dbReference>
<dbReference type="InterPro" id="IPR000387">
    <property type="entry name" value="Tyr_Pase_dom"/>
</dbReference>
<keyword evidence="9" id="KW-1185">Reference proteome</keyword>
<proteinExistence type="evidence at transcript level"/>
<sequence length="210" mass="24005">MRQAAVKQKIKIHSKFKVNRYWLRLFFSVRQPGSCQCPFPMSFSQITQSLYLGGVDTVFKPTGLYSRNITLIVNATAEHPYPQYEGVECFQVPVLDQPHAPLACYFDAVAERIHNNHSGSTLVHCTAGRSRSPTLIMAYLMRYEGVSLRQAHEWVLKYRPHIRPNAGFWRQLMEYERRLYGKNTVRMAATSCGVLPEALDGQEAIYCVNG</sequence>
<dbReference type="GeneID" id="100196030"/>